<evidence type="ECO:0000313" key="1">
    <source>
        <dbReference type="EMBL" id="KAF6234690.1"/>
    </source>
</evidence>
<accession>A0A8H6FU07</accession>
<dbReference type="AlphaFoldDB" id="A0A8H6FU07"/>
<reference evidence="1 2" key="1">
    <citation type="journal article" date="2020" name="Genomics">
        <title>Complete, high-quality genomes from long-read metagenomic sequencing of two wolf lichen thalli reveals enigmatic genome architecture.</title>
        <authorList>
            <person name="McKenzie S.K."/>
            <person name="Walston R.F."/>
            <person name="Allen J.L."/>
        </authorList>
    </citation>
    <scope>NUCLEOTIDE SEQUENCE [LARGE SCALE GENOMIC DNA]</scope>
    <source>
        <strain evidence="1">WasteWater2</strain>
    </source>
</reference>
<comment type="caution">
    <text evidence="1">The sequence shown here is derived from an EMBL/GenBank/DDBJ whole genome shotgun (WGS) entry which is preliminary data.</text>
</comment>
<organism evidence="1 2">
    <name type="scientific">Letharia columbiana</name>
    <dbReference type="NCBI Taxonomy" id="112416"/>
    <lineage>
        <taxon>Eukaryota</taxon>
        <taxon>Fungi</taxon>
        <taxon>Dikarya</taxon>
        <taxon>Ascomycota</taxon>
        <taxon>Pezizomycotina</taxon>
        <taxon>Lecanoromycetes</taxon>
        <taxon>OSLEUM clade</taxon>
        <taxon>Lecanoromycetidae</taxon>
        <taxon>Lecanorales</taxon>
        <taxon>Lecanorineae</taxon>
        <taxon>Parmeliaceae</taxon>
        <taxon>Letharia</taxon>
    </lineage>
</organism>
<proteinExistence type="predicted"/>
<sequence length="135" mass="15104">MDQLFTRYRHFLSTVVRSSAAYTYYQCHISFRISIGLWNGSGRGSYQHRQKKNYTLEAQDDAIKIPMALAILEVNPDLSYGDGMVHTPTEQAKGPDFTQWTSVTLKPCQCFEGYTGQAGVDTGSQSRLVAPSSRV</sequence>
<name>A0A8H6FU07_9LECA</name>
<dbReference type="EMBL" id="JACCJC010000029">
    <property type="protein sequence ID" value="KAF6234690.1"/>
    <property type="molecule type" value="Genomic_DNA"/>
</dbReference>
<evidence type="ECO:0000313" key="2">
    <source>
        <dbReference type="Proteomes" id="UP000578531"/>
    </source>
</evidence>
<dbReference type="Proteomes" id="UP000578531">
    <property type="component" value="Unassembled WGS sequence"/>
</dbReference>
<dbReference type="GeneID" id="59288973"/>
<gene>
    <name evidence="1" type="ORF">HO173_007316</name>
</gene>
<dbReference type="RefSeq" id="XP_037164081.1">
    <property type="nucleotide sequence ID" value="XM_037309220.1"/>
</dbReference>
<protein>
    <submittedName>
        <fullName evidence="1">Uncharacterized protein</fullName>
    </submittedName>
</protein>
<keyword evidence="2" id="KW-1185">Reference proteome</keyword>